<feature type="active site" description="Proton acceptor" evidence="6">
    <location>
        <position position="30"/>
    </location>
</feature>
<sequence length="262" mass="29734">MKILLNLNSPQGGEIRLPRVNLHILQGFVYNLMSSNLAKFLHDEGYKIDGRKFKLFSFSWLMGKKVFDDKYVVFQDGASLVISSSLSSISQDVLNEVLQKEYLRLAGNEVFCSSVNVYTELVVEEEISIRTLSPICCYSTMYKTDGRPYTVYHAPSEQDFQRQIHNNLLKKYKLIYSERAVPEGKVTLEPLSRPRLQTALFKPDDPRPIKGWWGDFVLKGPKELLSVALDAGIGVKNSAGWGCVTLFERKGRNKYGLPRSGI</sequence>
<reference evidence="9" key="1">
    <citation type="submission" date="2011-10" db="EMBL/GenBank/DDBJ databases">
        <title>The complete genome of chromosome of Thermovirga lienii DSM 17291.</title>
        <authorList>
            <consortium name="US DOE Joint Genome Institute (JGI-PGF)"/>
            <person name="Lucas S."/>
            <person name="Copeland A."/>
            <person name="Lapidus A."/>
            <person name="Glavina del Rio T."/>
            <person name="Dalin E."/>
            <person name="Tice H."/>
            <person name="Bruce D."/>
            <person name="Goodwin L."/>
            <person name="Pitluck S."/>
            <person name="Peters L."/>
            <person name="Mikhailova N."/>
            <person name="Saunders E."/>
            <person name="Kyrpides N."/>
            <person name="Mavromatis K."/>
            <person name="Ivanova N."/>
            <person name="Last F.I."/>
            <person name="Brettin T."/>
            <person name="Detter J.C."/>
            <person name="Han C."/>
            <person name="Larimer F."/>
            <person name="Land M."/>
            <person name="Hauser L."/>
            <person name="Markowitz V."/>
            <person name="Cheng J.-F."/>
            <person name="Hugenholtz P."/>
            <person name="Woyke T."/>
            <person name="Wu D."/>
            <person name="Spring S."/>
            <person name="Schroeder M."/>
            <person name="Brambilla E.-M."/>
            <person name="Klenk H.-P."/>
            <person name="Eisen J.A."/>
        </authorList>
    </citation>
    <scope>NUCLEOTIDE SEQUENCE [LARGE SCALE GENOMIC DNA]</scope>
    <source>
        <strain evidence="9">ATCC BAA-1197 / DSM 17291 / Cas60314</strain>
    </source>
</reference>
<dbReference type="OrthoDB" id="9797488at2"/>
<evidence type="ECO:0000256" key="6">
    <source>
        <dbReference type="PIRSR" id="PIRSR005054-50"/>
    </source>
</evidence>
<reference evidence="8 9" key="2">
    <citation type="journal article" date="2012" name="Stand. Genomic Sci.">
        <title>Genome sequence of the moderately thermophilic, amino-acid-degrading and sulfur-reducing bacterium Thermovirga lienii type strain (Cas60314(T)).</title>
        <authorList>
            <person name="Goker M."/>
            <person name="Saunders E."/>
            <person name="Lapidus A."/>
            <person name="Nolan M."/>
            <person name="Lucas S."/>
            <person name="Hammon N."/>
            <person name="Deshpande S."/>
            <person name="Cheng J.F."/>
            <person name="Han C."/>
            <person name="Tapia R."/>
            <person name="Goodwin L.A."/>
            <person name="Pitluck S."/>
            <person name="Liolios K."/>
            <person name="Mavromatis K."/>
            <person name="Pagani I."/>
            <person name="Ivanova N."/>
            <person name="Mikhailova N."/>
            <person name="Pati A."/>
            <person name="Chen A."/>
            <person name="Palaniappan K."/>
            <person name="Land M."/>
            <person name="Chang Y.J."/>
            <person name="Jeffries C.D."/>
            <person name="Brambilla E.M."/>
            <person name="Rohde M."/>
            <person name="Spring S."/>
            <person name="Detter J.C."/>
            <person name="Woyke T."/>
            <person name="Bristow J."/>
            <person name="Eisen J.A."/>
            <person name="Markowitz V."/>
            <person name="Hugenholtz P."/>
            <person name="Kyrpides N.C."/>
            <person name="Klenk H.P."/>
        </authorList>
    </citation>
    <scope>NUCLEOTIDE SEQUENCE [LARGE SCALE GENOMIC DNA]</scope>
    <source>
        <strain evidence="9">ATCC BAA-1197 / DSM 17291 / Cas60314</strain>
    </source>
</reference>
<feature type="active site" description="Proton donor" evidence="6">
    <location>
        <position position="42"/>
    </location>
</feature>
<evidence type="ECO:0000256" key="1">
    <source>
        <dbReference type="ARBA" id="ARBA00005937"/>
    </source>
</evidence>
<dbReference type="Pfam" id="PF01881">
    <property type="entry name" value="Cas_Cas6_C"/>
    <property type="match status" value="1"/>
</dbReference>
<dbReference type="PANTHER" id="PTHR36984:SF1">
    <property type="entry name" value="CRISPR-ASSOCIATED ENDORIBONUCLEASE CAS6 1"/>
    <property type="match status" value="1"/>
</dbReference>
<dbReference type="GO" id="GO:0051607">
    <property type="term" value="P:defense response to virus"/>
    <property type="evidence" value="ECO:0007669"/>
    <property type="project" value="UniProtKB-KW"/>
</dbReference>
<dbReference type="Gene3D" id="3.30.70.1890">
    <property type="match status" value="1"/>
</dbReference>
<feature type="domain" description="CRISPR associated protein Cas6 C-terminal" evidence="7">
    <location>
        <begin position="124"/>
        <end position="245"/>
    </location>
</feature>
<dbReference type="Gene3D" id="3.30.70.1900">
    <property type="match status" value="1"/>
</dbReference>
<protein>
    <recommendedName>
        <fullName evidence="4">CRISPR-associated endoribonuclease</fullName>
    </recommendedName>
</protein>
<dbReference type="eggNOG" id="COG1583">
    <property type="taxonomic scope" value="Bacteria"/>
</dbReference>
<evidence type="ECO:0000256" key="5">
    <source>
        <dbReference type="PIRSR" id="PIRSR005054-1"/>
    </source>
</evidence>
<dbReference type="HOGENOM" id="CLU_089858_2_0_0"/>
<evidence type="ECO:0000256" key="2">
    <source>
        <dbReference type="ARBA" id="ARBA00022884"/>
    </source>
</evidence>
<evidence type="ECO:0000259" key="7">
    <source>
        <dbReference type="Pfam" id="PF01881"/>
    </source>
</evidence>
<gene>
    <name evidence="8" type="ordered locus">Tlie_0260</name>
</gene>
<evidence type="ECO:0000313" key="9">
    <source>
        <dbReference type="Proteomes" id="UP000005868"/>
    </source>
</evidence>
<dbReference type="Proteomes" id="UP000005868">
    <property type="component" value="Chromosome"/>
</dbReference>
<dbReference type="InterPro" id="IPR049435">
    <property type="entry name" value="Cas_Cas6_C"/>
</dbReference>
<organism evidence="8 9">
    <name type="scientific">Thermovirga lienii (strain ATCC BAA-1197 / DSM 17291 / Cas60314)</name>
    <dbReference type="NCBI Taxonomy" id="580340"/>
    <lineage>
        <taxon>Bacteria</taxon>
        <taxon>Thermotogati</taxon>
        <taxon>Synergistota</taxon>
        <taxon>Synergistia</taxon>
        <taxon>Synergistales</taxon>
        <taxon>Thermovirgaceae</taxon>
        <taxon>Thermovirga</taxon>
    </lineage>
</organism>
<comment type="similarity">
    <text evidence="1 4">Belongs to the CRISPR-associated protein Cas6/Cse3/CasE family.</text>
</comment>
<proteinExistence type="inferred from homology"/>
<dbReference type="CDD" id="cd21140">
    <property type="entry name" value="Cas6_I-like"/>
    <property type="match status" value="1"/>
</dbReference>
<dbReference type="InterPro" id="IPR045747">
    <property type="entry name" value="CRISPR-assoc_prot_Cas6_N_sf"/>
</dbReference>
<dbReference type="GO" id="GO:0003723">
    <property type="term" value="F:RNA binding"/>
    <property type="evidence" value="ECO:0007669"/>
    <property type="project" value="UniProtKB-KW"/>
</dbReference>
<evidence type="ECO:0000256" key="3">
    <source>
        <dbReference type="ARBA" id="ARBA00023118"/>
    </source>
</evidence>
<keyword evidence="3" id="KW-0051">Antiviral defense</keyword>
<evidence type="ECO:0000313" key="8">
    <source>
        <dbReference type="EMBL" id="AER66001.1"/>
    </source>
</evidence>
<feature type="site" description="Transition state stabilizer" evidence="5">
    <location>
        <position position="54"/>
    </location>
</feature>
<name>G7V6P2_THELD</name>
<keyword evidence="2" id="KW-0694">RNA-binding</keyword>
<dbReference type="EMBL" id="CP003096">
    <property type="protein sequence ID" value="AER66001.1"/>
    <property type="molecule type" value="Genomic_DNA"/>
</dbReference>
<dbReference type="PANTHER" id="PTHR36984">
    <property type="entry name" value="CRISPR-ASSOCIATED ENDORIBONUCLEASE CAS6 1"/>
    <property type="match status" value="1"/>
</dbReference>
<dbReference type="STRING" id="580340.Tlie_0260"/>
<accession>G7V6P2</accession>
<dbReference type="GO" id="GO:0016788">
    <property type="term" value="F:hydrolase activity, acting on ester bonds"/>
    <property type="evidence" value="ECO:0007669"/>
    <property type="project" value="InterPro"/>
</dbReference>
<evidence type="ECO:0000256" key="4">
    <source>
        <dbReference type="PIRNR" id="PIRNR005054"/>
    </source>
</evidence>
<dbReference type="PIRSF" id="PIRSF005054">
    <property type="entry name" value="PF1131"/>
    <property type="match status" value="1"/>
</dbReference>
<dbReference type="NCBIfam" id="TIGR01877">
    <property type="entry name" value="cas_cas6"/>
    <property type="match status" value="1"/>
</dbReference>
<dbReference type="AlphaFoldDB" id="G7V6P2"/>
<dbReference type="InterPro" id="IPR010156">
    <property type="entry name" value="CRISPR-assoc_prot_Cas6"/>
</dbReference>
<dbReference type="KEGG" id="tli:Tlie_0260"/>
<comment type="function">
    <text evidence="4">CRISPR (clustered regularly interspaced short palindromic repeat), is an adaptive immune system that provides protection against mobile genetic elements (viruses, transposable elements and conjugative plasmids). CRISPR clusters contain sequences complementary to antecedent mobile elements and target invading nucleic acids. CRISPR clusters are transcribed and processed into CRISPR RNA (crRNA).</text>
</comment>
<keyword evidence="9" id="KW-1185">Reference proteome</keyword>